<evidence type="ECO:0008006" key="3">
    <source>
        <dbReference type="Google" id="ProtNLM"/>
    </source>
</evidence>
<dbReference type="CDD" id="cd00320">
    <property type="entry name" value="cpn10"/>
    <property type="match status" value="1"/>
</dbReference>
<dbReference type="InterPro" id="IPR020818">
    <property type="entry name" value="Chaperonin_GroES"/>
</dbReference>
<dbReference type="GO" id="GO:0005524">
    <property type="term" value="F:ATP binding"/>
    <property type="evidence" value="ECO:0007669"/>
    <property type="project" value="InterPro"/>
</dbReference>
<keyword evidence="1" id="KW-0143">Chaperone</keyword>
<dbReference type="Gene3D" id="2.30.33.40">
    <property type="entry name" value="GroES chaperonin"/>
    <property type="match status" value="1"/>
</dbReference>
<evidence type="ECO:0000313" key="2">
    <source>
        <dbReference type="EMBL" id="KKN73065.1"/>
    </source>
</evidence>
<reference evidence="2" key="1">
    <citation type="journal article" date="2015" name="Nature">
        <title>Complex archaea that bridge the gap between prokaryotes and eukaryotes.</title>
        <authorList>
            <person name="Spang A."/>
            <person name="Saw J.H."/>
            <person name="Jorgensen S.L."/>
            <person name="Zaremba-Niedzwiedzka K."/>
            <person name="Martijn J."/>
            <person name="Lind A.E."/>
            <person name="van Eijk R."/>
            <person name="Schleper C."/>
            <person name="Guy L."/>
            <person name="Ettema T.J."/>
        </authorList>
    </citation>
    <scope>NUCLEOTIDE SEQUENCE</scope>
</reference>
<dbReference type="SMART" id="SM00883">
    <property type="entry name" value="Cpn10"/>
    <property type="match status" value="1"/>
</dbReference>
<dbReference type="InterPro" id="IPR037124">
    <property type="entry name" value="Chaperonin_GroES_sf"/>
</dbReference>
<gene>
    <name evidence="2" type="ORF">LCGC14_0403740</name>
</gene>
<organism evidence="2">
    <name type="scientific">marine sediment metagenome</name>
    <dbReference type="NCBI Taxonomy" id="412755"/>
    <lineage>
        <taxon>unclassified sequences</taxon>
        <taxon>metagenomes</taxon>
        <taxon>ecological metagenomes</taxon>
    </lineage>
</organism>
<comment type="caution">
    <text evidence="2">The sequence shown here is derived from an EMBL/GenBank/DDBJ whole genome shotgun (WGS) entry which is preliminary data.</text>
</comment>
<evidence type="ECO:0000256" key="1">
    <source>
        <dbReference type="ARBA" id="ARBA00023186"/>
    </source>
</evidence>
<sequence>MKILHKGLLVEKLTRQQLGKVVLPDSVEDDWFRGKVISIGPDIEQDIKVGDIVIFPPPPPHLGNYPTIGDGGYIILSENMILALED</sequence>
<dbReference type="SUPFAM" id="SSF50129">
    <property type="entry name" value="GroES-like"/>
    <property type="match status" value="1"/>
</dbReference>
<protein>
    <recommendedName>
        <fullName evidence="3">10 kDa chaperonin</fullName>
    </recommendedName>
</protein>
<dbReference type="GO" id="GO:0044183">
    <property type="term" value="F:protein folding chaperone"/>
    <property type="evidence" value="ECO:0007669"/>
    <property type="project" value="InterPro"/>
</dbReference>
<dbReference type="Pfam" id="PF00166">
    <property type="entry name" value="Cpn10"/>
    <property type="match status" value="1"/>
</dbReference>
<dbReference type="InterPro" id="IPR011032">
    <property type="entry name" value="GroES-like_sf"/>
</dbReference>
<accession>A0A0F9SVT4</accession>
<name>A0A0F9SVT4_9ZZZZ</name>
<dbReference type="EMBL" id="LAZR01000350">
    <property type="protein sequence ID" value="KKN73065.1"/>
    <property type="molecule type" value="Genomic_DNA"/>
</dbReference>
<dbReference type="AlphaFoldDB" id="A0A0F9SVT4"/>
<dbReference type="PRINTS" id="PR00297">
    <property type="entry name" value="CHAPERONIN10"/>
</dbReference>
<proteinExistence type="predicted"/>